<feature type="region of interest" description="Disordered" evidence="1">
    <location>
        <begin position="1"/>
        <end position="30"/>
    </location>
</feature>
<organism evidence="2">
    <name type="scientific">Deinococcus sp. VB142</name>
    <dbReference type="NCBI Taxonomy" id="3112952"/>
    <lineage>
        <taxon>Bacteria</taxon>
        <taxon>Thermotogati</taxon>
        <taxon>Deinococcota</taxon>
        <taxon>Deinococci</taxon>
        <taxon>Deinococcales</taxon>
        <taxon>Deinococcaceae</taxon>
        <taxon>Deinococcus</taxon>
    </lineage>
</organism>
<dbReference type="EMBL" id="CP149782">
    <property type="protein sequence ID" value="WYF44124.1"/>
    <property type="molecule type" value="Genomic_DNA"/>
</dbReference>
<evidence type="ECO:0000256" key="1">
    <source>
        <dbReference type="SAM" id="MobiDB-lite"/>
    </source>
</evidence>
<gene>
    <name evidence="2" type="ORF">WDJ50_11995</name>
</gene>
<accession>A0AAU6Q1A2</accession>
<evidence type="ECO:0000313" key="2">
    <source>
        <dbReference type="EMBL" id="WYF44124.1"/>
    </source>
</evidence>
<reference evidence="2" key="1">
    <citation type="submission" date="2024-03" db="EMBL/GenBank/DDBJ databases">
        <title>Deinococcus weizhi sp. nov., isolated from human skin.</title>
        <authorList>
            <person name="Wei Z."/>
            <person name="Tian F."/>
            <person name="Yang C."/>
            <person name="Xin L.T."/>
            <person name="Wen Z.J."/>
            <person name="Lan K.C."/>
            <person name="Yu L."/>
            <person name="Zhe W."/>
            <person name="Dan F.D."/>
            <person name="Jun W."/>
            <person name="Rui Z."/>
            <person name="Yong X.J."/>
            <person name="Ting Y."/>
            <person name="Wei X."/>
            <person name="Xu Z.G."/>
            <person name="Xin Z."/>
            <person name="Dong F.G."/>
            <person name="Ni X.M."/>
            <person name="Zheng M.G."/>
            <person name="Chun Y."/>
            <person name="Qian W.X."/>
        </authorList>
    </citation>
    <scope>NUCLEOTIDE SEQUENCE</scope>
    <source>
        <strain evidence="2">VB142</strain>
    </source>
</reference>
<name>A0AAU6Q1A2_9DEIO</name>
<sequence>MRRHVGYPRRLSAGAGRSLSSPVRFPRRSMGGKGEAAYLDHLFLAPHPASATCQSFTRARVARLGFEQGQHPLGAVTGPASKFAVLLGGQHENKLLRRRRRALPYPHEPLGNWPF</sequence>
<proteinExistence type="predicted"/>
<dbReference type="AlphaFoldDB" id="A0AAU6Q1A2"/>
<protein>
    <submittedName>
        <fullName evidence="2">Uncharacterized protein</fullName>
    </submittedName>
</protein>
<dbReference type="RefSeq" id="WP_339095358.1">
    <property type="nucleotide sequence ID" value="NZ_CP149782.1"/>
</dbReference>